<organism evidence="2 3">
    <name type="scientific">Stylonychia lemnae</name>
    <name type="common">Ciliate</name>
    <dbReference type="NCBI Taxonomy" id="5949"/>
    <lineage>
        <taxon>Eukaryota</taxon>
        <taxon>Sar</taxon>
        <taxon>Alveolata</taxon>
        <taxon>Ciliophora</taxon>
        <taxon>Intramacronucleata</taxon>
        <taxon>Spirotrichea</taxon>
        <taxon>Stichotrichia</taxon>
        <taxon>Sporadotrichida</taxon>
        <taxon>Oxytrichidae</taxon>
        <taxon>Stylonychinae</taxon>
        <taxon>Stylonychia</taxon>
    </lineage>
</organism>
<feature type="signal peptide" evidence="1">
    <location>
        <begin position="1"/>
        <end position="24"/>
    </location>
</feature>
<dbReference type="InParanoid" id="A0A078AY02"/>
<dbReference type="AlphaFoldDB" id="A0A078AY02"/>
<name>A0A078AY02_STYLE</name>
<accession>A0A078AY02</accession>
<feature type="chain" id="PRO_5001729690" evidence="1">
    <location>
        <begin position="25"/>
        <end position="50"/>
    </location>
</feature>
<keyword evidence="1" id="KW-0732">Signal</keyword>
<proteinExistence type="predicted"/>
<evidence type="ECO:0000313" key="2">
    <source>
        <dbReference type="EMBL" id="CDW86986.1"/>
    </source>
</evidence>
<reference evidence="2 3" key="1">
    <citation type="submission" date="2014-06" db="EMBL/GenBank/DDBJ databases">
        <authorList>
            <person name="Swart Estienne"/>
        </authorList>
    </citation>
    <scope>NUCLEOTIDE SEQUENCE [LARGE SCALE GENOMIC DNA]</scope>
    <source>
        <strain evidence="2 3">130c</strain>
    </source>
</reference>
<protein>
    <submittedName>
        <fullName evidence="2">Uncharacterized protein</fullName>
    </submittedName>
</protein>
<dbReference type="Proteomes" id="UP000039865">
    <property type="component" value="Unassembled WGS sequence"/>
</dbReference>
<evidence type="ECO:0000313" key="3">
    <source>
        <dbReference type="Proteomes" id="UP000039865"/>
    </source>
</evidence>
<dbReference type="EMBL" id="CCKQ01015186">
    <property type="protein sequence ID" value="CDW86986.1"/>
    <property type="molecule type" value="Genomic_DNA"/>
</dbReference>
<sequence length="50" mass="5779">MQLNGFFSLLVLLIIFMMTSSIQADQTFVEQITEQAQAIKKTSHSFVQKW</sequence>
<gene>
    <name evidence="2" type="primary">Contig5950.g6373</name>
    <name evidence="2" type="ORF">STYLEM_16087</name>
</gene>
<evidence type="ECO:0000256" key="1">
    <source>
        <dbReference type="SAM" id="SignalP"/>
    </source>
</evidence>
<keyword evidence="3" id="KW-1185">Reference proteome</keyword>